<dbReference type="InterPro" id="IPR036890">
    <property type="entry name" value="HATPase_C_sf"/>
</dbReference>
<dbReference type="Pfam" id="PF00672">
    <property type="entry name" value="HAMP"/>
    <property type="match status" value="1"/>
</dbReference>
<evidence type="ECO:0000313" key="12">
    <source>
        <dbReference type="EMBL" id="RGW75272.1"/>
    </source>
</evidence>
<evidence type="ECO:0000256" key="2">
    <source>
        <dbReference type="ARBA" id="ARBA00004370"/>
    </source>
</evidence>
<organism evidence="12 13">
    <name type="scientific">Holdemanella biformis</name>
    <dbReference type="NCBI Taxonomy" id="1735"/>
    <lineage>
        <taxon>Bacteria</taxon>
        <taxon>Bacillati</taxon>
        <taxon>Bacillota</taxon>
        <taxon>Erysipelotrichia</taxon>
        <taxon>Erysipelotrichales</taxon>
        <taxon>Erysipelotrichaceae</taxon>
        <taxon>Holdemanella</taxon>
    </lineage>
</organism>
<dbReference type="AlphaFoldDB" id="A0A413CUK4"/>
<dbReference type="InterPro" id="IPR050351">
    <property type="entry name" value="BphY/WalK/GraS-like"/>
</dbReference>
<feature type="domain" description="Histidine kinase" evidence="10">
    <location>
        <begin position="245"/>
        <end position="456"/>
    </location>
</feature>
<keyword evidence="9" id="KW-0812">Transmembrane</keyword>
<keyword evidence="7" id="KW-0902">Two-component regulatory system</keyword>
<evidence type="ECO:0000256" key="4">
    <source>
        <dbReference type="ARBA" id="ARBA00022553"/>
    </source>
</evidence>
<dbReference type="InterPro" id="IPR003660">
    <property type="entry name" value="HAMP_dom"/>
</dbReference>
<dbReference type="SMART" id="SM00387">
    <property type="entry name" value="HATPase_c"/>
    <property type="match status" value="1"/>
</dbReference>
<gene>
    <name evidence="12" type="ORF">DWV56_05535</name>
</gene>
<feature type="coiled-coil region" evidence="8">
    <location>
        <begin position="201"/>
        <end position="238"/>
    </location>
</feature>
<comment type="catalytic activity">
    <reaction evidence="1">
        <text>ATP + protein L-histidine = ADP + protein N-phospho-L-histidine.</text>
        <dbReference type="EC" id="2.7.13.3"/>
    </reaction>
</comment>
<reference evidence="12 13" key="1">
    <citation type="submission" date="2018-08" db="EMBL/GenBank/DDBJ databases">
        <title>A genome reference for cultivated species of the human gut microbiota.</title>
        <authorList>
            <person name="Zou Y."/>
            <person name="Xue W."/>
            <person name="Luo G."/>
        </authorList>
    </citation>
    <scope>NUCLEOTIDE SEQUENCE [LARGE SCALE GENOMIC DNA]</scope>
    <source>
        <strain evidence="12 13">AF10-31</strain>
    </source>
</reference>
<proteinExistence type="predicted"/>
<dbReference type="Pfam" id="PF00512">
    <property type="entry name" value="HisKA"/>
    <property type="match status" value="1"/>
</dbReference>
<dbReference type="FunFam" id="1.10.287.130:FF:000001">
    <property type="entry name" value="Two-component sensor histidine kinase"/>
    <property type="match status" value="1"/>
</dbReference>
<evidence type="ECO:0000256" key="3">
    <source>
        <dbReference type="ARBA" id="ARBA00012438"/>
    </source>
</evidence>
<dbReference type="Pfam" id="PF02518">
    <property type="entry name" value="HATPase_c"/>
    <property type="match status" value="1"/>
</dbReference>
<dbReference type="EMBL" id="QSAT01000014">
    <property type="protein sequence ID" value="RGW75272.1"/>
    <property type="molecule type" value="Genomic_DNA"/>
</dbReference>
<evidence type="ECO:0000259" key="10">
    <source>
        <dbReference type="PROSITE" id="PS50109"/>
    </source>
</evidence>
<comment type="caution">
    <text evidence="12">The sequence shown here is derived from an EMBL/GenBank/DDBJ whole genome shotgun (WGS) entry which is preliminary data.</text>
</comment>
<dbReference type="SMART" id="SM00304">
    <property type="entry name" value="HAMP"/>
    <property type="match status" value="1"/>
</dbReference>
<dbReference type="Gene3D" id="6.10.340.10">
    <property type="match status" value="1"/>
</dbReference>
<evidence type="ECO:0000259" key="11">
    <source>
        <dbReference type="PROSITE" id="PS50885"/>
    </source>
</evidence>
<evidence type="ECO:0000256" key="5">
    <source>
        <dbReference type="ARBA" id="ARBA00022679"/>
    </source>
</evidence>
<keyword evidence="9" id="KW-0472">Membrane</keyword>
<dbReference type="InterPro" id="IPR036097">
    <property type="entry name" value="HisK_dim/P_sf"/>
</dbReference>
<keyword evidence="6" id="KW-0418">Kinase</keyword>
<dbReference type="SMART" id="SM00388">
    <property type="entry name" value="HisKA"/>
    <property type="match status" value="1"/>
</dbReference>
<dbReference type="InterPro" id="IPR004358">
    <property type="entry name" value="Sig_transdc_His_kin-like_C"/>
</dbReference>
<feature type="domain" description="HAMP" evidence="11">
    <location>
        <begin position="164"/>
        <end position="216"/>
    </location>
</feature>
<evidence type="ECO:0000256" key="1">
    <source>
        <dbReference type="ARBA" id="ARBA00000085"/>
    </source>
</evidence>
<evidence type="ECO:0000256" key="6">
    <source>
        <dbReference type="ARBA" id="ARBA00022777"/>
    </source>
</evidence>
<sequence length="456" mass="50875">MIKKIRDSLSAKVFIWIAGLLILCSLLIYGIVMIILPKSYTTVISTQFVNEMARFVETLADTNYEDASEVIEQFCQNNQAMVVLTDGGEIIPYGSISDESVEKGETLTYTAAATFKDRDGEYPLTVTAFSPTGQELTSLFLKLFPMVLLLIFLISFVGAILCSRIMVKPVLEISRISKRMSNLDMTWECRVDRTDELGVLANSLNVMAKRLDAAIKELEGANQKLKEDMEHITELSRQRRNFFAAASHELKTPITILKGQIESMIMGIGSYKDTKKVLPETLKEVENMERLVKEILAISKIEMDGMARKTEQFSISAVLVEVTKSLDPLAVERKIAITQNIVPDIFVCGNQSLIEKALHNIVNNAIRHSPIGAEVFIVLTEQKLLVRNTNAAIPVEDLSLIFTPFYRVEKSRNKATGGSGLGLYLVATILELHGLPYRIENVENGVEFSIDLNSKI</sequence>
<dbReference type="GO" id="GO:0016036">
    <property type="term" value="P:cellular response to phosphate starvation"/>
    <property type="evidence" value="ECO:0007669"/>
    <property type="project" value="TreeGrafter"/>
</dbReference>
<dbReference type="InterPro" id="IPR005467">
    <property type="entry name" value="His_kinase_dom"/>
</dbReference>
<dbReference type="RefSeq" id="WP_118175738.1">
    <property type="nucleotide sequence ID" value="NZ_QSAT01000014.1"/>
</dbReference>
<keyword evidence="9" id="KW-1133">Transmembrane helix</keyword>
<dbReference type="PROSITE" id="PS50109">
    <property type="entry name" value="HIS_KIN"/>
    <property type="match status" value="1"/>
</dbReference>
<dbReference type="GO" id="GO:0004721">
    <property type="term" value="F:phosphoprotein phosphatase activity"/>
    <property type="evidence" value="ECO:0007669"/>
    <property type="project" value="TreeGrafter"/>
</dbReference>
<feature type="transmembrane region" description="Helical" evidence="9">
    <location>
        <begin position="12"/>
        <end position="36"/>
    </location>
</feature>
<evidence type="ECO:0000256" key="8">
    <source>
        <dbReference type="SAM" id="Coils"/>
    </source>
</evidence>
<dbReference type="GO" id="GO:0000155">
    <property type="term" value="F:phosphorelay sensor kinase activity"/>
    <property type="evidence" value="ECO:0007669"/>
    <property type="project" value="InterPro"/>
</dbReference>
<dbReference type="Gene3D" id="1.10.287.130">
    <property type="match status" value="1"/>
</dbReference>
<keyword evidence="5" id="KW-0808">Transferase</keyword>
<comment type="subcellular location">
    <subcellularLocation>
        <location evidence="2">Membrane</location>
    </subcellularLocation>
</comment>
<dbReference type="EC" id="2.7.13.3" evidence="3"/>
<dbReference type="InterPro" id="IPR003594">
    <property type="entry name" value="HATPase_dom"/>
</dbReference>
<dbReference type="InterPro" id="IPR003661">
    <property type="entry name" value="HisK_dim/P_dom"/>
</dbReference>
<evidence type="ECO:0000313" key="13">
    <source>
        <dbReference type="Proteomes" id="UP000284651"/>
    </source>
</evidence>
<dbReference type="GO" id="GO:0005886">
    <property type="term" value="C:plasma membrane"/>
    <property type="evidence" value="ECO:0007669"/>
    <property type="project" value="TreeGrafter"/>
</dbReference>
<evidence type="ECO:0000256" key="9">
    <source>
        <dbReference type="SAM" id="Phobius"/>
    </source>
</evidence>
<accession>A0A413CUK4</accession>
<dbReference type="CDD" id="cd00082">
    <property type="entry name" value="HisKA"/>
    <property type="match status" value="1"/>
</dbReference>
<dbReference type="CDD" id="cd06225">
    <property type="entry name" value="HAMP"/>
    <property type="match status" value="1"/>
</dbReference>
<keyword evidence="8" id="KW-0175">Coiled coil</keyword>
<evidence type="ECO:0000256" key="7">
    <source>
        <dbReference type="ARBA" id="ARBA00023012"/>
    </source>
</evidence>
<keyword evidence="4" id="KW-0597">Phosphoprotein</keyword>
<dbReference type="PANTHER" id="PTHR45453:SF3">
    <property type="entry name" value="HISTIDINE KINASE"/>
    <property type="match status" value="1"/>
</dbReference>
<dbReference type="Proteomes" id="UP000284651">
    <property type="component" value="Unassembled WGS sequence"/>
</dbReference>
<protein>
    <recommendedName>
        <fullName evidence="3">histidine kinase</fullName>
        <ecNumber evidence="3">2.7.13.3</ecNumber>
    </recommendedName>
</protein>
<dbReference type="PANTHER" id="PTHR45453">
    <property type="entry name" value="PHOSPHATE REGULON SENSOR PROTEIN PHOR"/>
    <property type="match status" value="1"/>
</dbReference>
<feature type="transmembrane region" description="Helical" evidence="9">
    <location>
        <begin position="143"/>
        <end position="167"/>
    </location>
</feature>
<dbReference type="PROSITE" id="PS50885">
    <property type="entry name" value="HAMP"/>
    <property type="match status" value="1"/>
</dbReference>
<dbReference type="Gene3D" id="3.30.565.10">
    <property type="entry name" value="Histidine kinase-like ATPase, C-terminal domain"/>
    <property type="match status" value="1"/>
</dbReference>
<name>A0A413CUK4_9FIRM</name>
<dbReference type="SUPFAM" id="SSF55874">
    <property type="entry name" value="ATPase domain of HSP90 chaperone/DNA topoisomerase II/histidine kinase"/>
    <property type="match status" value="1"/>
</dbReference>
<dbReference type="SUPFAM" id="SSF47384">
    <property type="entry name" value="Homodimeric domain of signal transducing histidine kinase"/>
    <property type="match status" value="1"/>
</dbReference>
<dbReference type="PRINTS" id="PR00344">
    <property type="entry name" value="BCTRLSENSOR"/>
</dbReference>
<dbReference type="SUPFAM" id="SSF158472">
    <property type="entry name" value="HAMP domain-like"/>
    <property type="match status" value="1"/>
</dbReference>